<sequence length="391" mass="46190">MSFDYFLNTKSLNKINRKLENNIYKTSLPYSTANKLNYNFVDKLSKDRFLSYYTKAFYDDFLESSVEKKLKTYELALLVMIETKTDLDFLSILKIFKEIKKGKRPTNYLERLIFNIIYAYEYIKKPKVLINEENLEMLISILLVGLEFDLDLKNNYYRTPKTKTLISNVLSNQQISKELESLLNYLKFLQANNLCTYSQTYLIFSTLVMISPFQKYNLIFATLLCQWISFQYSNSYKLVIPICYFLKNSNDYMNELDDLNNKDLNIDNVIDLFNTDYLKSINLYNHASCIYKWAKKDKKRLWVFEDDTSFIVLILILQNTKSLSFNNIKTLLTINKIKLFDDEQIKNALAKLVANQVLQTTNNSVVKYVIVDKYLEKSKYLVNMKGLYNGL</sequence>
<organism evidence="1 2">
    <name type="scientific">Mycoplasma feriruminatoris</name>
    <dbReference type="NCBI Taxonomy" id="1179777"/>
    <lineage>
        <taxon>Bacteria</taxon>
        <taxon>Bacillati</taxon>
        <taxon>Mycoplasmatota</taxon>
        <taxon>Mollicutes</taxon>
        <taxon>Mycoplasmataceae</taxon>
        <taxon>Mycoplasma</taxon>
    </lineage>
</organism>
<evidence type="ECO:0008006" key="3">
    <source>
        <dbReference type="Google" id="ProtNLM"/>
    </source>
</evidence>
<accession>A0AAQ3DQK8</accession>
<evidence type="ECO:0000313" key="2">
    <source>
        <dbReference type="Proteomes" id="UP001178740"/>
    </source>
</evidence>
<dbReference type="RefSeq" id="WP_278300281.1">
    <property type="nucleotide sequence ID" value="NZ_CP113499.1"/>
</dbReference>
<evidence type="ECO:0000313" key="1">
    <source>
        <dbReference type="EMBL" id="WFQ95477.1"/>
    </source>
</evidence>
<dbReference type="AlphaFoldDB" id="A0AAQ3DQK8"/>
<name>A0AAQ3DQK8_9MOLU</name>
<dbReference type="EMBL" id="CP113499">
    <property type="protein sequence ID" value="WFQ95477.1"/>
    <property type="molecule type" value="Genomic_DNA"/>
</dbReference>
<dbReference type="Gene3D" id="1.10.3290.10">
    <property type="entry name" value="Fido-like domain"/>
    <property type="match status" value="1"/>
</dbReference>
<protein>
    <recommendedName>
        <fullName evidence="3">Fido domain-containing protein</fullName>
    </recommendedName>
</protein>
<proteinExistence type="predicted"/>
<dbReference type="InterPro" id="IPR036597">
    <property type="entry name" value="Fido-like_dom_sf"/>
</dbReference>
<gene>
    <name evidence="1" type="ORF">MFERI15407_00738</name>
</gene>
<reference evidence="1" key="1">
    <citation type="submission" date="2022-11" db="EMBL/GenBank/DDBJ databases">
        <title>Comparative genomic analysis of Mycoplasma feriruminatoris and the Mycoplasma mycoides cluster.</title>
        <authorList>
            <person name="Baby V."/>
            <person name="Ambroset C."/>
            <person name="Gaurivaud P."/>
            <person name="Boury C."/>
            <person name="Guichoux E."/>
            <person name="Lartigue C."/>
            <person name="Tardy F."/>
            <person name="Sirand-Pugnet P."/>
        </authorList>
    </citation>
    <scope>NUCLEOTIDE SEQUENCE</scope>
    <source>
        <strain evidence="1">L15407</strain>
    </source>
</reference>
<dbReference type="Proteomes" id="UP001178740">
    <property type="component" value="Chromosome"/>
</dbReference>